<reference evidence="1 2" key="1">
    <citation type="submission" date="2019-08" db="EMBL/GenBank/DDBJ databases">
        <title>Whole genome of Aphis craccivora.</title>
        <authorList>
            <person name="Voronova N.V."/>
            <person name="Shulinski R.S."/>
            <person name="Bandarenka Y.V."/>
            <person name="Zhorov D.G."/>
            <person name="Warner D."/>
        </authorList>
    </citation>
    <scope>NUCLEOTIDE SEQUENCE [LARGE SCALE GENOMIC DNA]</scope>
    <source>
        <strain evidence="1">180601</strain>
        <tissue evidence="1">Whole Body</tissue>
    </source>
</reference>
<comment type="caution">
    <text evidence="1">The sequence shown here is derived from an EMBL/GenBank/DDBJ whole genome shotgun (WGS) entry which is preliminary data.</text>
</comment>
<accession>A0A6G0VU43</accession>
<evidence type="ECO:0000313" key="1">
    <source>
        <dbReference type="EMBL" id="KAF0706694.1"/>
    </source>
</evidence>
<name>A0A6G0VU43_APHCR</name>
<evidence type="ECO:0000313" key="2">
    <source>
        <dbReference type="Proteomes" id="UP000478052"/>
    </source>
</evidence>
<sequence>MASYNYISCIDSYTRVTETSMSCIDHIFIRNIYISKANFFVIKTDITDHFSLVFFIKDDFIDKIKDNIRHNNFNNKKTINFNILNFLISSFDWNSLLINNDVNILVDKFNCKINELITSVTKVTTATCSDSLYIKYSTQYTLMSERYNT</sequence>
<dbReference type="OrthoDB" id="6624835at2759"/>
<dbReference type="GO" id="GO:0003964">
    <property type="term" value="F:RNA-directed DNA polymerase activity"/>
    <property type="evidence" value="ECO:0007669"/>
    <property type="project" value="UniProtKB-KW"/>
</dbReference>
<proteinExistence type="predicted"/>
<keyword evidence="1" id="KW-0548">Nucleotidyltransferase</keyword>
<keyword evidence="1" id="KW-0695">RNA-directed DNA polymerase</keyword>
<protein>
    <submittedName>
        <fullName evidence="1">Reverse transcriptase domain-containing protein</fullName>
    </submittedName>
</protein>
<dbReference type="AlphaFoldDB" id="A0A6G0VU43"/>
<keyword evidence="2" id="KW-1185">Reference proteome</keyword>
<keyword evidence="1" id="KW-0808">Transferase</keyword>
<dbReference type="Proteomes" id="UP000478052">
    <property type="component" value="Unassembled WGS sequence"/>
</dbReference>
<dbReference type="EMBL" id="VUJU01012822">
    <property type="protein sequence ID" value="KAF0706694.1"/>
    <property type="molecule type" value="Genomic_DNA"/>
</dbReference>
<organism evidence="1 2">
    <name type="scientific">Aphis craccivora</name>
    <name type="common">Cowpea aphid</name>
    <dbReference type="NCBI Taxonomy" id="307492"/>
    <lineage>
        <taxon>Eukaryota</taxon>
        <taxon>Metazoa</taxon>
        <taxon>Ecdysozoa</taxon>
        <taxon>Arthropoda</taxon>
        <taxon>Hexapoda</taxon>
        <taxon>Insecta</taxon>
        <taxon>Pterygota</taxon>
        <taxon>Neoptera</taxon>
        <taxon>Paraneoptera</taxon>
        <taxon>Hemiptera</taxon>
        <taxon>Sternorrhyncha</taxon>
        <taxon>Aphidomorpha</taxon>
        <taxon>Aphidoidea</taxon>
        <taxon>Aphididae</taxon>
        <taxon>Aphidini</taxon>
        <taxon>Aphis</taxon>
        <taxon>Aphis</taxon>
    </lineage>
</organism>
<gene>
    <name evidence="1" type="ORF">FWK35_00033961</name>
</gene>